<dbReference type="AlphaFoldDB" id="A0A8H6M6P0"/>
<dbReference type="EMBL" id="JACGCI010000032">
    <property type="protein sequence ID" value="KAF6754954.1"/>
    <property type="molecule type" value="Genomic_DNA"/>
</dbReference>
<comment type="caution">
    <text evidence="2">The sequence shown here is derived from an EMBL/GenBank/DDBJ whole genome shotgun (WGS) entry which is preliminary data.</text>
</comment>
<evidence type="ECO:0000313" key="2">
    <source>
        <dbReference type="EMBL" id="KAF6754954.1"/>
    </source>
</evidence>
<proteinExistence type="predicted"/>
<evidence type="ECO:0000313" key="3">
    <source>
        <dbReference type="Proteomes" id="UP000521943"/>
    </source>
</evidence>
<feature type="region of interest" description="Disordered" evidence="1">
    <location>
        <begin position="1"/>
        <end position="104"/>
    </location>
</feature>
<sequence>MTGMATKRMGGEFPPPYTADREESWRRAGPSAQRLLDSGSVVNPSSTIDGHPSPPPVHQAIDLPPQPVPSSSEASTRESRTQNPKGFFPAAQHHEREYSPYGSSTCEGHLYSSPRHKEDSRCLLQSHASVRERLLLVAKDDGKCLTNAAAHPHATSTNPPTPRLSLKMGSPMTCYALTQEFDVLDPIHRWQRHTRQRAATALRLTRPTFSKPRDNDGDGLGHTPRHPRSADTISTPFRLDQLAYS</sequence>
<reference evidence="2 3" key="1">
    <citation type="submission" date="2020-07" db="EMBL/GenBank/DDBJ databases">
        <title>Comparative genomics of pyrophilous fungi reveals a link between fire events and developmental genes.</title>
        <authorList>
            <consortium name="DOE Joint Genome Institute"/>
            <person name="Steindorff A.S."/>
            <person name="Carver A."/>
            <person name="Calhoun S."/>
            <person name="Stillman K."/>
            <person name="Liu H."/>
            <person name="Lipzen A."/>
            <person name="Pangilinan J."/>
            <person name="Labutti K."/>
            <person name="Bruns T.D."/>
            <person name="Grigoriev I.V."/>
        </authorList>
    </citation>
    <scope>NUCLEOTIDE SEQUENCE [LARGE SCALE GENOMIC DNA]</scope>
    <source>
        <strain evidence="2 3">CBS 144469</strain>
    </source>
</reference>
<gene>
    <name evidence="2" type="ORF">DFP72DRAFT_1068096</name>
</gene>
<accession>A0A8H6M6P0</accession>
<organism evidence="2 3">
    <name type="scientific">Ephemerocybe angulata</name>
    <dbReference type="NCBI Taxonomy" id="980116"/>
    <lineage>
        <taxon>Eukaryota</taxon>
        <taxon>Fungi</taxon>
        <taxon>Dikarya</taxon>
        <taxon>Basidiomycota</taxon>
        <taxon>Agaricomycotina</taxon>
        <taxon>Agaricomycetes</taxon>
        <taxon>Agaricomycetidae</taxon>
        <taxon>Agaricales</taxon>
        <taxon>Agaricineae</taxon>
        <taxon>Psathyrellaceae</taxon>
        <taxon>Ephemerocybe</taxon>
    </lineage>
</organism>
<keyword evidence="3" id="KW-1185">Reference proteome</keyword>
<evidence type="ECO:0000256" key="1">
    <source>
        <dbReference type="SAM" id="MobiDB-lite"/>
    </source>
</evidence>
<feature type="region of interest" description="Disordered" evidence="1">
    <location>
        <begin position="198"/>
        <end position="245"/>
    </location>
</feature>
<name>A0A8H6M6P0_9AGAR</name>
<protein>
    <submittedName>
        <fullName evidence="2">Uncharacterized protein</fullName>
    </submittedName>
</protein>
<dbReference type="Proteomes" id="UP000521943">
    <property type="component" value="Unassembled WGS sequence"/>
</dbReference>